<dbReference type="PANTHER" id="PTHR21847">
    <property type="entry name" value="EF-HAND CALCIUM-BINDING DOMAIN-CONTAINING PROTEIN 10"/>
    <property type="match status" value="1"/>
</dbReference>
<proteinExistence type="predicted"/>
<dbReference type="InterPro" id="IPR049760">
    <property type="entry name" value="DD_EFCAB10"/>
</dbReference>
<sequence>MPFQDPAKGAEKYMKENDIEVLFQDLVGFLLFNKPDQPREALVEHLEQLKDAGQGKPLLTLEDLEAMFGMFDITHREVVSVQQANEAIKTILGPTADLRVSSHLDSRKTLNKDEFVRVMRKALEYVAPK</sequence>
<evidence type="ECO:0008006" key="3">
    <source>
        <dbReference type="Google" id="ProtNLM"/>
    </source>
</evidence>
<dbReference type="CDD" id="cd22976">
    <property type="entry name" value="DD_EFCAB10"/>
    <property type="match status" value="1"/>
</dbReference>
<dbReference type="AlphaFoldDB" id="A0A061R101"/>
<organism evidence="2">
    <name type="scientific">Tetraselmis sp. GSL018</name>
    <dbReference type="NCBI Taxonomy" id="582737"/>
    <lineage>
        <taxon>Eukaryota</taxon>
        <taxon>Viridiplantae</taxon>
        <taxon>Chlorophyta</taxon>
        <taxon>core chlorophytes</taxon>
        <taxon>Chlorodendrophyceae</taxon>
        <taxon>Chlorodendrales</taxon>
        <taxon>Chlorodendraceae</taxon>
        <taxon>Tetraselmis</taxon>
    </lineage>
</organism>
<evidence type="ECO:0000313" key="1">
    <source>
        <dbReference type="EMBL" id="JAC59468.1"/>
    </source>
</evidence>
<dbReference type="InterPro" id="IPR039879">
    <property type="entry name" value="EFC10"/>
</dbReference>
<evidence type="ECO:0000313" key="2">
    <source>
        <dbReference type="EMBL" id="JAC64395.1"/>
    </source>
</evidence>
<accession>A0A061R101</accession>
<dbReference type="EMBL" id="GBEZ01022446">
    <property type="protein sequence ID" value="JAC64395.1"/>
    <property type="molecule type" value="Transcribed_RNA"/>
</dbReference>
<dbReference type="PANTHER" id="PTHR21847:SF1">
    <property type="entry name" value="EF-HAND CALCIUM-BINDING DOMAIN-CONTAINING PROTEIN 10"/>
    <property type="match status" value="1"/>
</dbReference>
<name>A0A061R101_9CHLO</name>
<reference evidence="2" key="1">
    <citation type="submission" date="2014-05" db="EMBL/GenBank/DDBJ databases">
        <title>The transcriptome of the halophilic microalga Tetraselmis sp. GSL018 isolated from the Great Salt Lake, Utah.</title>
        <authorList>
            <person name="Jinkerson R.E."/>
            <person name="D'Adamo S."/>
            <person name="Posewitz M.C."/>
        </authorList>
    </citation>
    <scope>NUCLEOTIDE SEQUENCE</scope>
    <source>
        <strain evidence="2">GSL018</strain>
    </source>
</reference>
<dbReference type="EMBL" id="GBEZ01027899">
    <property type="protein sequence ID" value="JAC59468.1"/>
    <property type="molecule type" value="Transcribed_RNA"/>
</dbReference>
<protein>
    <recommendedName>
        <fullName evidence="3">EF-hand domain-containing protein</fullName>
    </recommendedName>
</protein>
<dbReference type="SUPFAM" id="SSF47391">
    <property type="entry name" value="Dimerization-anchoring domain of cAMP-dependent PK regulatory subunit"/>
    <property type="match status" value="1"/>
</dbReference>
<dbReference type="Gene3D" id="1.20.890.10">
    <property type="entry name" value="cAMP-dependent protein kinase regulatory subunit, dimerization-anchoring domain"/>
    <property type="match status" value="1"/>
</dbReference>
<gene>
    <name evidence="2" type="ORF">TSPGSL018_18396</name>
    <name evidence="1" type="ORF">TSPGSL018_31328</name>
</gene>